<dbReference type="Proteomes" id="UP001515500">
    <property type="component" value="Chromosome 18"/>
</dbReference>
<dbReference type="PROSITE" id="PS50234">
    <property type="entry name" value="VWFA"/>
    <property type="match status" value="1"/>
</dbReference>
<sequence length="753" mass="83891">MDEDFSKAVEEGLRLSKRICTGKPSSRPSEQFMERSSTMAAGLLPTAPMAYAVISDPRIVDNPDIPSYQPHVHGSCDPPALIPLQMKEIALEIDCCLDAALVTVKGRWRVHCVMGSKSCNCRVVIPMGEQGSILGVELDVERKSYSTQVIQTEEDLNVEKLLNNEDGGFMNPQYFSCTIPLVSGGSEIHLKACWSQKLSYKDGQFIITIPFNFPEYVTPIPKVFSKGEKIQLNVNSGTEKEVLCQNASHPLKEKARQVGKLSFLYEAEADSWSRKDFSFAFSVYSSDIFGGMLVQSPPMHDFDQREMFCLYLFPGSNQTRKVFRKEVIFLVDISGSMQGKPLENVKDAIILALSQLAPRDYFGIIAFNEDISLFSSTLELATEDKIKKANQWISKSFVAEGGASGSQQLIAQPLNKAISLLTKSPDSLPHIFFITDGSFEEERNICSIMKNHVANHQPMQPRISTFGIGSFCNHYFLQMLASIGRGQYGVAHDPDSIEAQMQRWFRRALSPIVANITVDVFDHFDALEIYPLPIPDLSAESPLIVYGRYQGKLPDSVKARGILADLNDIVIDLQVQITKDIPLERISAKQQIDLLTAQAWFSESRHLEGKVIELSLQRGIPSEYTYLVLRQNQPEIKETAKEKSKKTKLLNLEAAKEQYLVQGIRIGFGNIAATAENHPPGFLMPKQPENHFLVDKAVGCCNRMCNCCCCMCCIQTCSKLNDQFVIVMMQLCTALSCLACFECCAEVCCDGSG</sequence>
<dbReference type="Pfam" id="PF13768">
    <property type="entry name" value="VWA_3"/>
    <property type="match status" value="1"/>
</dbReference>
<dbReference type="InterPro" id="IPR036465">
    <property type="entry name" value="vWFA_dom_sf"/>
</dbReference>
<evidence type="ECO:0000313" key="2">
    <source>
        <dbReference type="Proteomes" id="UP001515500"/>
    </source>
</evidence>
<keyword evidence="2" id="KW-1185">Reference proteome</keyword>
<organism evidence="2 3">
    <name type="scientific">Dioscorea cayennensis subsp. rotundata</name>
    <name type="common">White Guinea yam</name>
    <name type="synonym">Dioscorea rotundata</name>
    <dbReference type="NCBI Taxonomy" id="55577"/>
    <lineage>
        <taxon>Eukaryota</taxon>
        <taxon>Viridiplantae</taxon>
        <taxon>Streptophyta</taxon>
        <taxon>Embryophyta</taxon>
        <taxon>Tracheophyta</taxon>
        <taxon>Spermatophyta</taxon>
        <taxon>Magnoliopsida</taxon>
        <taxon>Liliopsida</taxon>
        <taxon>Dioscoreales</taxon>
        <taxon>Dioscoreaceae</taxon>
        <taxon>Dioscorea</taxon>
    </lineage>
</organism>
<dbReference type="AlphaFoldDB" id="A0AB40CXT3"/>
<name>A0AB40CXT3_DIOCR</name>
<dbReference type="RefSeq" id="XP_039144760.1">
    <property type="nucleotide sequence ID" value="XM_039288826.1"/>
</dbReference>
<dbReference type="Gene3D" id="3.40.50.410">
    <property type="entry name" value="von Willebrand factor, type A domain"/>
    <property type="match status" value="1"/>
</dbReference>
<dbReference type="SUPFAM" id="SSF53300">
    <property type="entry name" value="vWA-like"/>
    <property type="match status" value="1"/>
</dbReference>
<dbReference type="InterPro" id="IPR002035">
    <property type="entry name" value="VWF_A"/>
</dbReference>
<reference evidence="3" key="1">
    <citation type="submission" date="2025-08" db="UniProtKB">
        <authorList>
            <consortium name="RefSeq"/>
        </authorList>
    </citation>
    <scope>IDENTIFICATION</scope>
</reference>
<evidence type="ECO:0000259" key="1">
    <source>
        <dbReference type="PROSITE" id="PS50234"/>
    </source>
</evidence>
<proteinExistence type="predicted"/>
<feature type="domain" description="VWFA" evidence="1">
    <location>
        <begin position="326"/>
        <end position="509"/>
    </location>
</feature>
<dbReference type="PANTHER" id="PTHR46503:SF1">
    <property type="entry name" value="INTER-ALPHA-TRYPSIN INHIBITOR HEAVY CHAIN-LIKE PROTEIN"/>
    <property type="match status" value="1"/>
</dbReference>
<dbReference type="PANTHER" id="PTHR46503">
    <property type="entry name" value="INTER-ALPHA-TRYPSIN INHIBITOR HEAVY CHAIN-LIKE PROTEIN"/>
    <property type="match status" value="1"/>
</dbReference>
<dbReference type="SMART" id="SM00327">
    <property type="entry name" value="VWA"/>
    <property type="match status" value="1"/>
</dbReference>
<dbReference type="GeneID" id="120282093"/>
<evidence type="ECO:0000313" key="3">
    <source>
        <dbReference type="RefSeq" id="XP_039144760.1"/>
    </source>
</evidence>
<accession>A0AB40CXT3</accession>
<protein>
    <submittedName>
        <fullName evidence="3">Inter alpha-trypsin inhibitor, heavy chain 4-like</fullName>
    </submittedName>
</protein>
<gene>
    <name evidence="3" type="primary">LOC120282093</name>
</gene>